<evidence type="ECO:0000313" key="2">
    <source>
        <dbReference type="Proteomes" id="UP000184389"/>
    </source>
</evidence>
<dbReference type="RefSeq" id="WP_158281655.1">
    <property type="nucleotide sequence ID" value="NZ_FQXR01000022.1"/>
</dbReference>
<name>A0A1M5Z6U4_9FIRM</name>
<reference evidence="1 2" key="1">
    <citation type="submission" date="2016-11" db="EMBL/GenBank/DDBJ databases">
        <authorList>
            <person name="Jaros S."/>
            <person name="Januszkiewicz K."/>
            <person name="Wedrychowicz H."/>
        </authorList>
    </citation>
    <scope>NUCLEOTIDE SEQUENCE [LARGE SCALE GENOMIC DNA]</scope>
    <source>
        <strain evidence="1 2">DSM 13106</strain>
    </source>
</reference>
<organism evidence="1 2">
    <name type="scientific">Sporanaerobacter acetigenes DSM 13106</name>
    <dbReference type="NCBI Taxonomy" id="1123281"/>
    <lineage>
        <taxon>Bacteria</taxon>
        <taxon>Bacillati</taxon>
        <taxon>Bacillota</taxon>
        <taxon>Tissierellia</taxon>
        <taxon>Tissierellales</taxon>
        <taxon>Sporanaerobacteraceae</taxon>
        <taxon>Sporanaerobacter</taxon>
    </lineage>
</organism>
<gene>
    <name evidence="1" type="ORF">SAMN02745180_02785</name>
</gene>
<dbReference type="EMBL" id="FQXR01000022">
    <property type="protein sequence ID" value="SHI19808.1"/>
    <property type="molecule type" value="Genomic_DNA"/>
</dbReference>
<keyword evidence="2" id="KW-1185">Reference proteome</keyword>
<evidence type="ECO:0000313" key="1">
    <source>
        <dbReference type="EMBL" id="SHI19808.1"/>
    </source>
</evidence>
<dbReference type="OrthoDB" id="9945368at2"/>
<dbReference type="Proteomes" id="UP000184389">
    <property type="component" value="Unassembled WGS sequence"/>
</dbReference>
<accession>A0A1M5Z6U4</accession>
<proteinExistence type="predicted"/>
<sequence>MRKKLAVIIMLITMVSAFILNFGQPMKYIVENDGIIEWHSYGEEKLV</sequence>
<dbReference type="AlphaFoldDB" id="A0A1M5Z6U4"/>
<protein>
    <submittedName>
        <fullName evidence="1">Uncharacterized protein</fullName>
    </submittedName>
</protein>